<sequence>MAIPKTIKIKNNKLPDSPGVYLMKNKAGEVIYVGKATSLKNRVSSYFNKAHDNRIAKLVSEIFQIDYKPTDSVLEALILEAEYIKTIQPKYNIKAKDDRSWIYLTINKDEYPKIELIRGLELKTINSKQFKYIFGPYQSKKILESILDIIRRVIPFSTCRPNQGKPCFYRHLKRCPGVCTGEITSSEYKKIIKHISLLFQGKKNELLKSIKKSMVESAKNLDYEKATIFRNQIKNLLRIKDVSLLQKENYFSQKNKEEFFRIEGYDISNISGTSAVGSLVVAENGELNKSQYRKFRIKSIHQISDTGMLQEVLERRFKNSWPYPDLIMIDGGLGQVNIATRVLQKFNLEIPIIGIAKGADRKNNRFVFNKDSFKIKDKIAKSKILLIKLRDEAHRFAIEFHRNIRSRQFKK</sequence>
<dbReference type="FunFam" id="3.40.1440.10:FF:000001">
    <property type="entry name" value="UvrABC system protein C"/>
    <property type="match status" value="1"/>
</dbReference>
<keyword evidence="3" id="KW-0228">DNA excision</keyword>
<dbReference type="Pfam" id="PF02151">
    <property type="entry name" value="UVR"/>
    <property type="match status" value="1"/>
</dbReference>
<dbReference type="Pfam" id="PF08459">
    <property type="entry name" value="UvrC_RNaseH_dom"/>
    <property type="match status" value="1"/>
</dbReference>
<evidence type="ECO:0000256" key="2">
    <source>
        <dbReference type="ARBA" id="ARBA00022763"/>
    </source>
</evidence>
<dbReference type="Gene3D" id="4.10.860.10">
    <property type="entry name" value="UVR domain"/>
    <property type="match status" value="1"/>
</dbReference>
<evidence type="ECO:0000259" key="6">
    <source>
        <dbReference type="PROSITE" id="PS50151"/>
    </source>
</evidence>
<reference evidence="9 10" key="1">
    <citation type="submission" date="2017-09" db="EMBL/GenBank/DDBJ databases">
        <title>Depth-based differentiation of microbial function through sediment-hosted aquifers and enrichment of novel symbionts in the deep terrestrial subsurface.</title>
        <authorList>
            <person name="Probst A.J."/>
            <person name="Ladd B."/>
            <person name="Jarett J.K."/>
            <person name="Geller-Mcgrath D.E."/>
            <person name="Sieber C.M."/>
            <person name="Emerson J.B."/>
            <person name="Anantharaman K."/>
            <person name="Thomas B.C."/>
            <person name="Malmstrom R."/>
            <person name="Stieglmeier M."/>
            <person name="Klingl A."/>
            <person name="Woyke T."/>
            <person name="Ryan C.M."/>
            <person name="Banfield J.F."/>
        </authorList>
    </citation>
    <scope>NUCLEOTIDE SEQUENCE [LARGE SCALE GENOMIC DNA]</scope>
    <source>
        <strain evidence="9">CG11_big_fil_rev_8_21_14_0_20_35_14</strain>
    </source>
</reference>
<dbReference type="GO" id="GO:0009381">
    <property type="term" value="F:excinuclease ABC activity"/>
    <property type="evidence" value="ECO:0007669"/>
    <property type="project" value="InterPro"/>
</dbReference>
<feature type="domain" description="UvrC family homology region profile" evidence="8">
    <location>
        <begin position="261"/>
        <end position="343"/>
    </location>
</feature>
<dbReference type="SUPFAM" id="SSF82771">
    <property type="entry name" value="GIY-YIG endonuclease"/>
    <property type="match status" value="1"/>
</dbReference>
<accession>A0A2H0N9I6</accession>
<dbReference type="Proteomes" id="UP000229893">
    <property type="component" value="Unassembled WGS sequence"/>
</dbReference>
<dbReference type="Gene3D" id="3.40.1440.10">
    <property type="entry name" value="GIY-YIG endonuclease"/>
    <property type="match status" value="1"/>
</dbReference>
<dbReference type="AlphaFoldDB" id="A0A2H0N9I6"/>
<keyword evidence="4" id="KW-0267">Excision nuclease</keyword>
<feature type="domain" description="UVR" evidence="6">
    <location>
        <begin position="204"/>
        <end position="239"/>
    </location>
</feature>
<name>A0A2H0N9I6_9BACT</name>
<dbReference type="Gene3D" id="3.30.420.340">
    <property type="entry name" value="UvrC, RNAse H endonuclease domain"/>
    <property type="match status" value="1"/>
</dbReference>
<evidence type="ECO:0000256" key="4">
    <source>
        <dbReference type="ARBA" id="ARBA00022881"/>
    </source>
</evidence>
<evidence type="ECO:0000313" key="9">
    <source>
        <dbReference type="EMBL" id="PIR04766.1"/>
    </source>
</evidence>
<gene>
    <name evidence="9" type="ORF">COV57_02745</name>
</gene>
<dbReference type="GO" id="GO:0009380">
    <property type="term" value="C:excinuclease repair complex"/>
    <property type="evidence" value="ECO:0007669"/>
    <property type="project" value="TreeGrafter"/>
</dbReference>
<evidence type="ECO:0000313" key="10">
    <source>
        <dbReference type="Proteomes" id="UP000229893"/>
    </source>
</evidence>
<feature type="domain" description="GIY-YIG" evidence="7">
    <location>
        <begin position="16"/>
        <end position="93"/>
    </location>
</feature>
<dbReference type="PROSITE" id="PS50164">
    <property type="entry name" value="GIY_YIG"/>
    <property type="match status" value="1"/>
</dbReference>
<dbReference type="Pfam" id="PF01541">
    <property type="entry name" value="GIY-YIG"/>
    <property type="match status" value="1"/>
</dbReference>
<dbReference type="PROSITE" id="PS50151">
    <property type="entry name" value="UVR"/>
    <property type="match status" value="1"/>
</dbReference>
<evidence type="ECO:0000256" key="1">
    <source>
        <dbReference type="ARBA" id="ARBA00022490"/>
    </source>
</evidence>
<proteinExistence type="predicted"/>
<dbReference type="PANTHER" id="PTHR30562:SF1">
    <property type="entry name" value="UVRABC SYSTEM PROTEIN C"/>
    <property type="match status" value="1"/>
</dbReference>
<evidence type="ECO:0000256" key="5">
    <source>
        <dbReference type="ARBA" id="ARBA00023204"/>
    </source>
</evidence>
<dbReference type="PROSITE" id="PS50165">
    <property type="entry name" value="UVRC"/>
    <property type="match status" value="1"/>
</dbReference>
<dbReference type="EMBL" id="PCWO01000040">
    <property type="protein sequence ID" value="PIR04766.1"/>
    <property type="molecule type" value="Genomic_DNA"/>
</dbReference>
<evidence type="ECO:0000259" key="8">
    <source>
        <dbReference type="PROSITE" id="PS50165"/>
    </source>
</evidence>
<keyword evidence="5" id="KW-0234">DNA repair</keyword>
<keyword evidence="2" id="KW-0227">DNA damage</keyword>
<organism evidence="9 10">
    <name type="scientific">Candidatus Liptonbacteria bacterium CG11_big_fil_rev_8_21_14_0_20_35_14</name>
    <dbReference type="NCBI Taxonomy" id="1974634"/>
    <lineage>
        <taxon>Bacteria</taxon>
        <taxon>Candidatus Liptoniibacteriota</taxon>
    </lineage>
</organism>
<dbReference type="InterPro" id="IPR035901">
    <property type="entry name" value="GIY-YIG_endonuc_sf"/>
</dbReference>
<keyword evidence="1" id="KW-0963">Cytoplasm</keyword>
<dbReference type="InterPro" id="IPR036876">
    <property type="entry name" value="UVR_dom_sf"/>
</dbReference>
<evidence type="ECO:0000259" key="7">
    <source>
        <dbReference type="PROSITE" id="PS50164"/>
    </source>
</evidence>
<dbReference type="InterPro" id="IPR001162">
    <property type="entry name" value="UvrC_RNase_H_dom"/>
</dbReference>
<dbReference type="CDD" id="cd10434">
    <property type="entry name" value="GIY-YIG_UvrC_Cho"/>
    <property type="match status" value="1"/>
</dbReference>
<evidence type="ECO:0008006" key="11">
    <source>
        <dbReference type="Google" id="ProtNLM"/>
    </source>
</evidence>
<protein>
    <recommendedName>
        <fullName evidence="11">Excinuclease ABC subunit C</fullName>
    </recommendedName>
</protein>
<evidence type="ECO:0000256" key="3">
    <source>
        <dbReference type="ARBA" id="ARBA00022769"/>
    </source>
</evidence>
<dbReference type="SUPFAM" id="SSF46600">
    <property type="entry name" value="C-terminal UvrC-binding domain of UvrB"/>
    <property type="match status" value="1"/>
</dbReference>
<dbReference type="GO" id="GO:0006289">
    <property type="term" value="P:nucleotide-excision repair"/>
    <property type="evidence" value="ECO:0007669"/>
    <property type="project" value="InterPro"/>
</dbReference>
<dbReference type="PANTHER" id="PTHR30562">
    <property type="entry name" value="UVRC/OXIDOREDUCTASE"/>
    <property type="match status" value="1"/>
</dbReference>
<comment type="caution">
    <text evidence="9">The sequence shown here is derived from an EMBL/GenBank/DDBJ whole genome shotgun (WGS) entry which is preliminary data.</text>
</comment>
<dbReference type="InterPro" id="IPR050066">
    <property type="entry name" value="UvrABC_protein_C"/>
</dbReference>
<dbReference type="InterPro" id="IPR047296">
    <property type="entry name" value="GIY-YIG_UvrC_Cho"/>
</dbReference>
<dbReference type="InterPro" id="IPR000305">
    <property type="entry name" value="GIY-YIG_endonuc"/>
</dbReference>
<dbReference type="InterPro" id="IPR038476">
    <property type="entry name" value="UvrC_RNase_H_dom_sf"/>
</dbReference>
<dbReference type="SMART" id="SM00465">
    <property type="entry name" value="GIYc"/>
    <property type="match status" value="1"/>
</dbReference>
<dbReference type="InterPro" id="IPR001943">
    <property type="entry name" value="UVR_dom"/>
</dbReference>